<gene>
    <name evidence="5" type="ORF">WG66_19396</name>
</gene>
<dbReference type="InterPro" id="IPR029058">
    <property type="entry name" value="AB_hydrolase_fold"/>
</dbReference>
<dbReference type="PANTHER" id="PTHR43142:SF8">
    <property type="entry name" value="CARBOXYLIC ESTER HYDROLASE"/>
    <property type="match status" value="1"/>
</dbReference>
<evidence type="ECO:0000256" key="3">
    <source>
        <dbReference type="RuleBase" id="RU361235"/>
    </source>
</evidence>
<dbReference type="Pfam" id="PF00135">
    <property type="entry name" value="COesterase"/>
    <property type="match status" value="1"/>
</dbReference>
<dbReference type="InterPro" id="IPR002018">
    <property type="entry name" value="CarbesteraseB"/>
</dbReference>
<evidence type="ECO:0000313" key="5">
    <source>
        <dbReference type="EMBL" id="KTB28035.1"/>
    </source>
</evidence>
<dbReference type="eggNOG" id="KOG1516">
    <property type="taxonomic scope" value="Eukaryota"/>
</dbReference>
<dbReference type="EC" id="3.1.1.-" evidence="3"/>
<comment type="similarity">
    <text evidence="1 3">Belongs to the type-B carboxylesterase/lipase family.</text>
</comment>
<proteinExistence type="inferred from homology"/>
<dbReference type="AlphaFoldDB" id="A0A0W0EVD6"/>
<dbReference type="Proteomes" id="UP000054988">
    <property type="component" value="Unassembled WGS sequence"/>
</dbReference>
<dbReference type="SUPFAM" id="SSF53474">
    <property type="entry name" value="alpha/beta-Hydrolases"/>
    <property type="match status" value="1"/>
</dbReference>
<reference evidence="5 6" key="1">
    <citation type="submission" date="2015-12" db="EMBL/GenBank/DDBJ databases">
        <title>Draft genome sequence of Moniliophthora roreri, the causal agent of frosty pod rot of cacao.</title>
        <authorList>
            <person name="Aime M.C."/>
            <person name="Diaz-Valderrama J.R."/>
            <person name="Kijpornyongpan T."/>
            <person name="Phillips-Mora W."/>
        </authorList>
    </citation>
    <scope>NUCLEOTIDE SEQUENCE [LARGE SCALE GENOMIC DNA]</scope>
    <source>
        <strain evidence="5 6">MCA 2952</strain>
    </source>
</reference>
<keyword evidence="2 3" id="KW-0378">Hydrolase</keyword>
<dbReference type="PANTHER" id="PTHR43142">
    <property type="entry name" value="CARBOXYLIC ESTER HYDROLASE"/>
    <property type="match status" value="1"/>
</dbReference>
<dbReference type="InterPro" id="IPR019826">
    <property type="entry name" value="Carboxylesterase_B_AS"/>
</dbReference>
<name>A0A0W0EVD6_MONRR</name>
<dbReference type="InterPro" id="IPR019819">
    <property type="entry name" value="Carboxylesterase_B_CS"/>
</dbReference>
<dbReference type="ESTHER" id="monro-v2xm64">
    <property type="family name" value="Fungal_carboxylesterase_lipase"/>
</dbReference>
<protein>
    <recommendedName>
        <fullName evidence="3">Carboxylic ester hydrolase</fullName>
        <ecNumber evidence="3">3.1.1.-</ecNumber>
    </recommendedName>
</protein>
<organism evidence="5 6">
    <name type="scientific">Moniliophthora roreri</name>
    <name type="common">Frosty pod rot fungus</name>
    <name type="synonym">Monilia roreri</name>
    <dbReference type="NCBI Taxonomy" id="221103"/>
    <lineage>
        <taxon>Eukaryota</taxon>
        <taxon>Fungi</taxon>
        <taxon>Dikarya</taxon>
        <taxon>Basidiomycota</taxon>
        <taxon>Agaricomycotina</taxon>
        <taxon>Agaricomycetes</taxon>
        <taxon>Agaricomycetidae</taxon>
        <taxon>Agaricales</taxon>
        <taxon>Marasmiineae</taxon>
        <taxon>Marasmiaceae</taxon>
        <taxon>Moniliophthora</taxon>
    </lineage>
</organism>
<evidence type="ECO:0000259" key="4">
    <source>
        <dbReference type="Pfam" id="PF00135"/>
    </source>
</evidence>
<dbReference type="PROSITE" id="PS00941">
    <property type="entry name" value="CARBOXYLESTERASE_B_2"/>
    <property type="match status" value="1"/>
</dbReference>
<evidence type="ECO:0000256" key="1">
    <source>
        <dbReference type="ARBA" id="ARBA00005964"/>
    </source>
</evidence>
<evidence type="ECO:0000313" key="6">
    <source>
        <dbReference type="Proteomes" id="UP000054988"/>
    </source>
</evidence>
<dbReference type="EMBL" id="LATX01002507">
    <property type="protein sequence ID" value="KTB28035.1"/>
    <property type="molecule type" value="Genomic_DNA"/>
</dbReference>
<dbReference type="GO" id="GO:0016787">
    <property type="term" value="F:hydrolase activity"/>
    <property type="evidence" value="ECO:0007669"/>
    <property type="project" value="UniProtKB-KW"/>
</dbReference>
<dbReference type="Gene3D" id="3.40.50.1820">
    <property type="entry name" value="alpha/beta hydrolase"/>
    <property type="match status" value="1"/>
</dbReference>
<dbReference type="PROSITE" id="PS00122">
    <property type="entry name" value="CARBOXYLESTERASE_B_1"/>
    <property type="match status" value="1"/>
</dbReference>
<comment type="caution">
    <text evidence="5">The sequence shown here is derived from an EMBL/GenBank/DDBJ whole genome shotgun (WGS) entry which is preliminary data.</text>
</comment>
<feature type="domain" description="Carboxylesterase type B" evidence="4">
    <location>
        <begin position="19"/>
        <end position="507"/>
    </location>
</feature>
<sequence length="553" mass="62206">MGNVLAPYKSERHALIVGHLGTIEGLTLSRAETGEALVKRYLNVPFVLPPTGPYRWRRPRPLPPDRSYYSLPDGSPLDCTVFGHTCPQPEYTKLGNHEFSKYDEDCLTLNIWTPAGTPPEGGWPVMLWFHGGWLQVGDPSIDPNMDPTELIAVSGGGLQCVFVAAAYRLSVFGFMASKELAEEAEKNGEKTFGNYGLWDQDAALDWVHKHIHHFGGNPNELTLSGRSAGAYSTHAIAAHDFLMNPTGPSRYKRLVMYSNAIPADPKSLDDVQPQFDELLDVCNISYSLPGQEKLAALRAIPALELIDKIMTLSAHTFRPIRDGHFFPLDLFDRFTAGDFAKEFKRRGLQVLLGEVRDEETLYRQTNPPHDLESLYTEVGNYYSPSVTRMMVDAYLNRKVHKDSARPDPDPNIDPWKKVFGDIISDGQVRAPARLLVRQLHGAGVPLSSIRRYMINWRPSFVNARAPKEFGVSHALDKPIWNFSIMHGPTPDEELTMRAWIKDLVDFVHGRLTDYGTRHCNEHKVLRPDGTIAVEKDEKWDYLIAVADEMCTAK</sequence>
<accession>A0A0W0EVD6</accession>
<evidence type="ECO:0000256" key="2">
    <source>
        <dbReference type="ARBA" id="ARBA00022801"/>
    </source>
</evidence>